<dbReference type="EMBL" id="KT033469">
    <property type="protein sequence ID" value="ALL42184.1"/>
    <property type="molecule type" value="Genomic_DNA"/>
</dbReference>
<protein>
    <submittedName>
        <fullName evidence="1">Uncharacterized protein</fullName>
    </submittedName>
</protein>
<name>A0A189PG60_AERSS</name>
<reference evidence="1" key="1">
    <citation type="submission" date="2015-06" db="EMBL/GenBank/DDBJ databases">
        <title>Antimicrobial resistance-carrying plasmid pAsa4 variants found in Aeromonas salmonicida subsp. salmonicida: general architecture, construction blocks and gene elimination.</title>
        <authorList>
            <person name="Tanaka K.H."/>
            <person name="Vincent A.T."/>
            <person name="Trudel M.V."/>
            <person name="Paquet V.E."/>
            <person name="Frenette M."/>
            <person name="Charette S.J."/>
        </authorList>
    </citation>
    <scope>NUCLEOTIDE SEQUENCE</scope>
    <source>
        <strain evidence="1">01-B522</strain>
        <plasmid evidence="1">pAsa4b</plasmid>
    </source>
</reference>
<organism evidence="1">
    <name type="scientific">Aeromonas salmonicida subsp. salmonicida</name>
    <dbReference type="NCBI Taxonomy" id="29491"/>
    <lineage>
        <taxon>Bacteria</taxon>
        <taxon>Pseudomonadati</taxon>
        <taxon>Pseudomonadota</taxon>
        <taxon>Gammaproteobacteria</taxon>
        <taxon>Aeromonadales</taxon>
        <taxon>Aeromonadaceae</taxon>
        <taxon>Aeromonas</taxon>
    </lineage>
</organism>
<dbReference type="RefSeq" id="WP_011899396.1">
    <property type="nucleotide sequence ID" value="NZ_KT033469.1"/>
</dbReference>
<dbReference type="AlphaFoldDB" id="A0A189PG60"/>
<evidence type="ECO:0000313" key="1">
    <source>
        <dbReference type="EMBL" id="ALL42184.1"/>
    </source>
</evidence>
<geneLocation type="plasmid" evidence="1">
    <name>pAsa4b</name>
</geneLocation>
<proteinExistence type="predicted"/>
<sequence>MCNCQTMARDLSETMGGKYPASLHAPLCEDYQQVPFTRIEVDGSGCIVPESEAAAVIMKMQWLGDNAVDVAGLLPDHNFHHKDGVLIIHQHGGDVRIPKGGRFAVDDAGHAHKVLMLTRQFTLKPNGTVTACPRCGNNTEFIGCSIQVVEDCCEVFVICRCNFDPTEQNTDHRYEDVMGSLDHDNLMVALSCWNRALADTAATS</sequence>
<keyword evidence="1" id="KW-0614">Plasmid</keyword>
<accession>A0A189PG60</accession>